<dbReference type="InterPro" id="IPR016454">
    <property type="entry name" value="Cysteine_dSase"/>
</dbReference>
<evidence type="ECO:0000313" key="6">
    <source>
        <dbReference type="EMBL" id="MBU5483658.1"/>
    </source>
</evidence>
<sequence length="379" mass="41732">MIYLDNAATSFPKPEKVYNEVLNCMKNYAANPGRSSHDLSIKASAKILETREEIASFFNISNPFNIVFTKNATEALNIGIKGVLERGDHVITTVTEHNSVLRPLNSLMDKGISVTFLDIDEEGYIDINILKEKINKNTKLIIINHVSNVIGTIQNISEIGKIAKENGVIFMIDASQSAGSIDIDMKKSNIDLLAFPGHKGLLGPQGTGGLFISEDIDVNHFSHGGTGSNSDLLSQPNFLPDKFESGTLNVPAIAGLCEGIKFIKTIGINDIKSYEEELTNYLISEIQKLSFIKIYGPINKKRASVVSINLDGIDSSTVGYLLNQRNIAVRTGYHCAAMIHKCINTSNLGTVRISPNYFNKLEDIEKLIDSLKDIYNHRI</sequence>
<feature type="domain" description="Aminotransferase class V" evidence="5">
    <location>
        <begin position="2"/>
        <end position="367"/>
    </location>
</feature>
<proteinExistence type="inferred from homology"/>
<dbReference type="PIRSF" id="PIRSF005572">
    <property type="entry name" value="NifS"/>
    <property type="match status" value="1"/>
</dbReference>
<evidence type="ECO:0000256" key="2">
    <source>
        <dbReference type="ARBA" id="ARBA00010447"/>
    </source>
</evidence>
<evidence type="ECO:0000259" key="5">
    <source>
        <dbReference type="Pfam" id="PF00266"/>
    </source>
</evidence>
<evidence type="ECO:0000256" key="4">
    <source>
        <dbReference type="ARBA" id="ARBA00022898"/>
    </source>
</evidence>
<comment type="caution">
    <text evidence="6">The sequence shown here is derived from an EMBL/GenBank/DDBJ whole genome shotgun (WGS) entry which is preliminary data.</text>
</comment>
<accession>A0ABS6EF47</accession>
<dbReference type="EMBL" id="JAHLQF010000001">
    <property type="protein sequence ID" value="MBU5483658.1"/>
    <property type="molecule type" value="Genomic_DNA"/>
</dbReference>
<keyword evidence="6" id="KW-0032">Aminotransferase</keyword>
<protein>
    <submittedName>
        <fullName evidence="6">Aminotransferase class V-fold PLP-dependent enzyme</fullName>
    </submittedName>
</protein>
<keyword evidence="7" id="KW-1185">Reference proteome</keyword>
<dbReference type="PANTHER" id="PTHR43586:SF4">
    <property type="entry name" value="ISOPENICILLIN N EPIMERASE"/>
    <property type="match status" value="1"/>
</dbReference>
<keyword evidence="3" id="KW-0808">Transferase</keyword>
<dbReference type="InterPro" id="IPR010970">
    <property type="entry name" value="Cys_dSase_SufS"/>
</dbReference>
<reference evidence="6 7" key="1">
    <citation type="submission" date="2021-06" db="EMBL/GenBank/DDBJ databases">
        <authorList>
            <person name="Sun Q."/>
            <person name="Li D."/>
        </authorList>
    </citation>
    <scope>NUCLEOTIDE SEQUENCE [LARGE SCALE GENOMIC DNA]</scope>
    <source>
        <strain evidence="6 7">MSJ-11</strain>
    </source>
</reference>
<dbReference type="InterPro" id="IPR000192">
    <property type="entry name" value="Aminotrans_V_dom"/>
</dbReference>
<name>A0ABS6EF47_9CLOT</name>
<dbReference type="NCBIfam" id="TIGR01977">
    <property type="entry name" value="am_tr_V_EF2568"/>
    <property type="match status" value="1"/>
</dbReference>
<evidence type="ECO:0000313" key="7">
    <source>
        <dbReference type="Proteomes" id="UP000726170"/>
    </source>
</evidence>
<dbReference type="PANTHER" id="PTHR43586">
    <property type="entry name" value="CYSTEINE DESULFURASE"/>
    <property type="match status" value="1"/>
</dbReference>
<evidence type="ECO:0000256" key="3">
    <source>
        <dbReference type="ARBA" id="ARBA00022679"/>
    </source>
</evidence>
<dbReference type="GO" id="GO:0008483">
    <property type="term" value="F:transaminase activity"/>
    <property type="evidence" value="ECO:0007669"/>
    <property type="project" value="UniProtKB-KW"/>
</dbReference>
<dbReference type="Pfam" id="PF00266">
    <property type="entry name" value="Aminotran_5"/>
    <property type="match status" value="1"/>
</dbReference>
<organism evidence="6 7">
    <name type="scientific">Clostridium mobile</name>
    <dbReference type="NCBI Taxonomy" id="2841512"/>
    <lineage>
        <taxon>Bacteria</taxon>
        <taxon>Bacillati</taxon>
        <taxon>Bacillota</taxon>
        <taxon>Clostridia</taxon>
        <taxon>Eubacteriales</taxon>
        <taxon>Clostridiaceae</taxon>
        <taxon>Clostridium</taxon>
    </lineage>
</organism>
<dbReference type="InterPro" id="IPR010969">
    <property type="entry name" value="Cys_dSase-rel_unknwn_funct"/>
</dbReference>
<dbReference type="CDD" id="cd06453">
    <property type="entry name" value="SufS_like"/>
    <property type="match status" value="1"/>
</dbReference>
<evidence type="ECO:0000256" key="1">
    <source>
        <dbReference type="ARBA" id="ARBA00001933"/>
    </source>
</evidence>
<dbReference type="RefSeq" id="WP_216438017.1">
    <property type="nucleotide sequence ID" value="NZ_JAHLQF010000001.1"/>
</dbReference>
<gene>
    <name evidence="6" type="ORF">KQI86_04900</name>
</gene>
<dbReference type="Proteomes" id="UP000726170">
    <property type="component" value="Unassembled WGS sequence"/>
</dbReference>
<comment type="similarity">
    <text evidence="2">Belongs to the class-V pyridoxal-phosphate-dependent aminotransferase family. Csd subfamily.</text>
</comment>
<keyword evidence="4" id="KW-0663">Pyridoxal phosphate</keyword>
<comment type="cofactor">
    <cofactor evidence="1">
        <name>pyridoxal 5'-phosphate</name>
        <dbReference type="ChEBI" id="CHEBI:597326"/>
    </cofactor>
</comment>